<dbReference type="AlphaFoldDB" id="L0A8M2"/>
<dbReference type="HOGENOM" id="CLU_1841839_0_0_0"/>
<dbReference type="KEGG" id="dpd:Deipe_4034"/>
<dbReference type="Proteomes" id="UP000010467">
    <property type="component" value="Plasmid pDEIPE01"/>
</dbReference>
<gene>
    <name evidence="1" type="ordered locus">Deipe_4034</name>
</gene>
<evidence type="ECO:0008006" key="3">
    <source>
        <dbReference type="Google" id="ProtNLM"/>
    </source>
</evidence>
<name>L0A8M2_DEIPD</name>
<dbReference type="EMBL" id="CP003383">
    <property type="protein sequence ID" value="AFZ69425.1"/>
    <property type="molecule type" value="Genomic_DNA"/>
</dbReference>
<evidence type="ECO:0000313" key="1">
    <source>
        <dbReference type="EMBL" id="AFZ69425.1"/>
    </source>
</evidence>
<evidence type="ECO:0000313" key="2">
    <source>
        <dbReference type="Proteomes" id="UP000010467"/>
    </source>
</evidence>
<proteinExistence type="predicted"/>
<keyword evidence="1" id="KW-0614">Plasmid</keyword>
<geneLocation type="plasmid" evidence="1 2">
    <name>pDEIPE01</name>
</geneLocation>
<dbReference type="PATRIC" id="fig|937777.3.peg.4051"/>
<keyword evidence="2" id="KW-1185">Reference proteome</keyword>
<protein>
    <recommendedName>
        <fullName evidence="3">Ribbon-helix-helix protein, copG family</fullName>
    </recommendedName>
</protein>
<accession>L0A8M2</accession>
<organism evidence="1 2">
    <name type="scientific">Deinococcus peraridilitoris (strain DSM 19664 / LMG 22246 / CIP 109416 / KR-200)</name>
    <dbReference type="NCBI Taxonomy" id="937777"/>
    <lineage>
        <taxon>Bacteria</taxon>
        <taxon>Thermotogati</taxon>
        <taxon>Deinococcota</taxon>
        <taxon>Deinococci</taxon>
        <taxon>Deinococcales</taxon>
        <taxon>Deinococcaceae</taxon>
        <taxon>Deinococcus</taxon>
    </lineage>
</organism>
<reference evidence="2" key="1">
    <citation type="submission" date="2012-03" db="EMBL/GenBank/DDBJ databases">
        <title>Complete sequence of plasmid 1 of Deinococcus peraridilitoris DSM 19664.</title>
        <authorList>
            <person name="Lucas S."/>
            <person name="Copeland A."/>
            <person name="Lapidus A."/>
            <person name="Glavina del Rio T."/>
            <person name="Dalin E."/>
            <person name="Tice H."/>
            <person name="Bruce D."/>
            <person name="Goodwin L."/>
            <person name="Pitluck S."/>
            <person name="Peters L."/>
            <person name="Mikhailova N."/>
            <person name="Lu M."/>
            <person name="Kyrpides N."/>
            <person name="Mavromatis K."/>
            <person name="Ivanova N."/>
            <person name="Brettin T."/>
            <person name="Detter J.C."/>
            <person name="Han C."/>
            <person name="Larimer F."/>
            <person name="Land M."/>
            <person name="Hauser L."/>
            <person name="Markowitz V."/>
            <person name="Cheng J.-F."/>
            <person name="Hugenholtz P."/>
            <person name="Woyke T."/>
            <person name="Wu D."/>
            <person name="Pukall R."/>
            <person name="Steenblock K."/>
            <person name="Brambilla E."/>
            <person name="Klenk H.-P."/>
            <person name="Eisen J.A."/>
        </authorList>
    </citation>
    <scope>NUCLEOTIDE SEQUENCE [LARGE SCALE GENOMIC DNA]</scope>
    <source>
        <strain evidence="2">DSM 19664 / LMG 22246 / CIP 109416 / KR-200</strain>
        <plasmid evidence="2">Plasmid pDEIPE01</plasmid>
    </source>
</reference>
<sequence>MKSKLTTYVEPDVFDALNRLATARRVSVSSVASELLEKAVKSEVEFAGESLLMPVVEEVIRTEFKRGFDRLARLLVRNGLESGTSRRLLVYFMSSWFENEQLVQGVSDQYWKKTVEALRTPLQELPELVEVASRESSVA</sequence>